<gene>
    <name evidence="8" type="ordered locus">MS1775</name>
</gene>
<evidence type="ECO:0000256" key="5">
    <source>
        <dbReference type="ARBA" id="ARBA00023136"/>
    </source>
</evidence>
<dbReference type="InterPro" id="IPR018076">
    <property type="entry name" value="T2SS_GspF_dom"/>
</dbReference>
<feature type="transmembrane region" description="Helical" evidence="6">
    <location>
        <begin position="115"/>
        <end position="139"/>
    </location>
</feature>
<evidence type="ECO:0000256" key="3">
    <source>
        <dbReference type="ARBA" id="ARBA00022692"/>
    </source>
</evidence>
<dbReference type="GO" id="GO:0005886">
    <property type="term" value="C:plasma membrane"/>
    <property type="evidence" value="ECO:0007669"/>
    <property type="project" value="UniProtKB-SubCell"/>
</dbReference>
<dbReference type="EMBL" id="AE016827">
    <property type="protein sequence ID" value="AAU38382.1"/>
    <property type="molecule type" value="Genomic_DNA"/>
</dbReference>
<dbReference type="HOGENOM" id="CLU_056917_3_0_6"/>
<feature type="transmembrane region" description="Helical" evidence="6">
    <location>
        <begin position="92"/>
        <end position="109"/>
    </location>
</feature>
<dbReference type="AlphaFoldDB" id="Q65RM8"/>
<evidence type="ECO:0000256" key="1">
    <source>
        <dbReference type="ARBA" id="ARBA00004651"/>
    </source>
</evidence>
<keyword evidence="5 6" id="KW-0472">Membrane</keyword>
<dbReference type="PANTHER" id="PTHR35007">
    <property type="entry name" value="INTEGRAL MEMBRANE PROTEIN-RELATED"/>
    <property type="match status" value="1"/>
</dbReference>
<dbReference type="Pfam" id="PF00482">
    <property type="entry name" value="T2SSF"/>
    <property type="match status" value="1"/>
</dbReference>
<sequence>MVVNEESNMILGTLLFYLALTLSGFLVFFLAVSNKKKLSRNQDIISGMYPKEKNNKETQKNKNQQQVELEQLIITNNKFLNILSTIDKNIKVKLFITLILTGIYALFNLDAERKSLAIAGAVIFVLVILIPGSLANMILKRKIKNMMTDLPGFVDLVAICVQTGMTINAALLRVAEDFKILNPDLSYVMLRIIRKAEIIGLPSALDTLAVSLPTREIRMFTTVLQQSLNFGSSIYSHLLQLSSDMRELQLLTIEEQLGTLSAKMSVPLILFIMFPIIILIVAPGVMRVFPNV</sequence>
<evidence type="ECO:0000313" key="9">
    <source>
        <dbReference type="Proteomes" id="UP000000607"/>
    </source>
</evidence>
<evidence type="ECO:0000256" key="2">
    <source>
        <dbReference type="ARBA" id="ARBA00022475"/>
    </source>
</evidence>
<evidence type="ECO:0000313" key="8">
    <source>
        <dbReference type="EMBL" id="AAU38382.1"/>
    </source>
</evidence>
<dbReference type="KEGG" id="msu:MS1775"/>
<dbReference type="eggNOG" id="COG2064">
    <property type="taxonomic scope" value="Bacteria"/>
</dbReference>
<evidence type="ECO:0000259" key="7">
    <source>
        <dbReference type="Pfam" id="PF00482"/>
    </source>
</evidence>
<keyword evidence="4 6" id="KW-1133">Transmembrane helix</keyword>
<proteinExistence type="predicted"/>
<organism evidence="8 9">
    <name type="scientific">Mannheimia succiniciproducens (strain KCTC 0769BP / MBEL55E)</name>
    <dbReference type="NCBI Taxonomy" id="221988"/>
    <lineage>
        <taxon>Bacteria</taxon>
        <taxon>Pseudomonadati</taxon>
        <taxon>Pseudomonadota</taxon>
        <taxon>Gammaproteobacteria</taxon>
        <taxon>Pasteurellales</taxon>
        <taxon>Pasteurellaceae</taxon>
        <taxon>Basfia</taxon>
    </lineage>
</organism>
<evidence type="ECO:0000256" key="6">
    <source>
        <dbReference type="SAM" id="Phobius"/>
    </source>
</evidence>
<name>Q65RM8_MANSM</name>
<feature type="domain" description="Type II secretion system protein GspF" evidence="7">
    <location>
        <begin position="153"/>
        <end position="281"/>
    </location>
</feature>
<keyword evidence="3 6" id="KW-0812">Transmembrane</keyword>
<reference evidence="8 9" key="1">
    <citation type="journal article" date="2004" name="Nat. Biotechnol.">
        <title>The genome sequence of the capnophilic rumen bacterium Mannheimia succiniciproducens.</title>
        <authorList>
            <person name="Hong S.H."/>
            <person name="Kim J.S."/>
            <person name="Lee S.Y."/>
            <person name="In Y.H."/>
            <person name="Choi S.S."/>
            <person name="Rih J.-K."/>
            <person name="Kim C.H."/>
            <person name="Jeong H."/>
            <person name="Hur C.G."/>
            <person name="Kim J.J."/>
        </authorList>
    </citation>
    <scope>NUCLEOTIDE SEQUENCE [LARGE SCALE GENOMIC DNA]</scope>
    <source>
        <strain evidence="9">KCTC 0769BP / MBEL55E</strain>
    </source>
</reference>
<feature type="transmembrane region" description="Helical" evidence="6">
    <location>
        <begin position="268"/>
        <end position="289"/>
    </location>
</feature>
<dbReference type="PANTHER" id="PTHR35007:SF2">
    <property type="entry name" value="PILUS ASSEMBLE PROTEIN"/>
    <property type="match status" value="1"/>
</dbReference>
<keyword evidence="2" id="KW-1003">Cell membrane</keyword>
<protein>
    <recommendedName>
        <fullName evidence="7">Type II secretion system protein GspF domain-containing protein</fullName>
    </recommendedName>
</protein>
<dbReference type="STRING" id="221988.MS1775"/>
<comment type="subcellular location">
    <subcellularLocation>
        <location evidence="1">Cell membrane</location>
        <topology evidence="1">Multi-pass membrane protein</topology>
    </subcellularLocation>
</comment>
<dbReference type="Proteomes" id="UP000000607">
    <property type="component" value="Chromosome"/>
</dbReference>
<keyword evidence="9" id="KW-1185">Reference proteome</keyword>
<accession>Q65RM8</accession>
<evidence type="ECO:0000256" key="4">
    <source>
        <dbReference type="ARBA" id="ARBA00022989"/>
    </source>
</evidence>
<feature type="transmembrane region" description="Helical" evidence="6">
    <location>
        <begin position="14"/>
        <end position="32"/>
    </location>
</feature>